<keyword evidence="1" id="KW-0479">Metal-binding</keyword>
<reference evidence="3 4" key="1">
    <citation type="submission" date="2019-04" db="EMBL/GenBank/DDBJ databases">
        <title>Crenobacter sp. nov.</title>
        <authorList>
            <person name="Shi S."/>
        </authorList>
    </citation>
    <scope>NUCLEOTIDE SEQUENCE [LARGE SCALE GENOMIC DNA]</scope>
    <source>
        <strain evidence="3 4">GY 70310</strain>
    </source>
</reference>
<organism evidence="3 4">
    <name type="scientific">Crenobacter intestini</name>
    <dbReference type="NCBI Taxonomy" id="2563443"/>
    <lineage>
        <taxon>Bacteria</taxon>
        <taxon>Pseudomonadati</taxon>
        <taxon>Pseudomonadota</taxon>
        <taxon>Betaproteobacteria</taxon>
        <taxon>Neisseriales</taxon>
        <taxon>Neisseriaceae</taxon>
        <taxon>Crenobacter</taxon>
    </lineage>
</organism>
<feature type="domain" description="HMA" evidence="2">
    <location>
        <begin position="2"/>
        <end position="68"/>
    </location>
</feature>
<dbReference type="CDD" id="cd00371">
    <property type="entry name" value="HMA"/>
    <property type="match status" value="1"/>
</dbReference>
<dbReference type="Pfam" id="PF00403">
    <property type="entry name" value="HMA"/>
    <property type="match status" value="1"/>
</dbReference>
<keyword evidence="4" id="KW-1185">Reference proteome</keyword>
<name>A0A4T0UUF0_9NEIS</name>
<dbReference type="PRINTS" id="PR00942">
    <property type="entry name" value="CUATPASEI"/>
</dbReference>
<dbReference type="InterPro" id="IPR006121">
    <property type="entry name" value="HMA_dom"/>
</dbReference>
<dbReference type="EMBL" id="STGJ01000009">
    <property type="protein sequence ID" value="TIC82371.1"/>
    <property type="molecule type" value="Genomic_DNA"/>
</dbReference>
<protein>
    <submittedName>
        <fullName evidence="3">Heavy-metal-associated domain-containing protein</fullName>
    </submittedName>
</protein>
<dbReference type="PANTHER" id="PTHR46594">
    <property type="entry name" value="P-TYPE CATION-TRANSPORTING ATPASE"/>
    <property type="match status" value="1"/>
</dbReference>
<evidence type="ECO:0000256" key="1">
    <source>
        <dbReference type="ARBA" id="ARBA00022723"/>
    </source>
</evidence>
<dbReference type="FunFam" id="3.30.70.100:FF:000001">
    <property type="entry name" value="ATPase copper transporting beta"/>
    <property type="match status" value="1"/>
</dbReference>
<dbReference type="Gene3D" id="3.30.70.100">
    <property type="match status" value="1"/>
</dbReference>
<dbReference type="SUPFAM" id="SSF55008">
    <property type="entry name" value="HMA, heavy metal-associated domain"/>
    <property type="match status" value="1"/>
</dbReference>
<dbReference type="PROSITE" id="PS50846">
    <property type="entry name" value="HMA_2"/>
    <property type="match status" value="1"/>
</dbReference>
<dbReference type="Proteomes" id="UP000308891">
    <property type="component" value="Unassembled WGS sequence"/>
</dbReference>
<dbReference type="RefSeq" id="WP_136553386.1">
    <property type="nucleotide sequence ID" value="NZ_STGJ01000009.1"/>
</dbReference>
<gene>
    <name evidence="3" type="ORF">E5K04_09435</name>
</gene>
<proteinExistence type="predicted"/>
<dbReference type="PROSITE" id="PS01047">
    <property type="entry name" value="HMA_1"/>
    <property type="match status" value="1"/>
</dbReference>
<evidence type="ECO:0000259" key="2">
    <source>
        <dbReference type="PROSITE" id="PS50846"/>
    </source>
</evidence>
<dbReference type="OrthoDB" id="9813965at2"/>
<evidence type="ECO:0000313" key="4">
    <source>
        <dbReference type="Proteomes" id="UP000308891"/>
    </source>
</evidence>
<dbReference type="InterPro" id="IPR036163">
    <property type="entry name" value="HMA_dom_sf"/>
</dbReference>
<dbReference type="PANTHER" id="PTHR46594:SF4">
    <property type="entry name" value="P-TYPE CATION-TRANSPORTING ATPASE"/>
    <property type="match status" value="1"/>
</dbReference>
<dbReference type="AlphaFoldDB" id="A0A4T0UUF0"/>
<dbReference type="GO" id="GO:0046872">
    <property type="term" value="F:metal ion binding"/>
    <property type="evidence" value="ECO:0007669"/>
    <property type="project" value="UniProtKB-KW"/>
</dbReference>
<dbReference type="InterPro" id="IPR017969">
    <property type="entry name" value="Heavy-metal-associated_CS"/>
</dbReference>
<evidence type="ECO:0000313" key="3">
    <source>
        <dbReference type="EMBL" id="TIC82371.1"/>
    </source>
</evidence>
<accession>A0A4T0UUF0</accession>
<sequence length="69" mass="7078">MQKMILQVAGMSCGGCAAGVTRAVEALDGVHKVTVDLASGRVEVEYDGALPERELVAEAISDAGFEVVG</sequence>
<comment type="caution">
    <text evidence="3">The sequence shown here is derived from an EMBL/GenBank/DDBJ whole genome shotgun (WGS) entry which is preliminary data.</text>
</comment>